<dbReference type="STRING" id="376489.A5892_04855"/>
<sequence>MGAHVEAVRDSVALAQSVDVVVIGGGIVGTAAAYELARKGVSVALLEKGRIGAEQSSRNWGWCRQQNRDFPELPLSIYSLRRWEELGAETGRELGFRRSGLVYASTKAAELATWEAWIDKARAYGFVSHMLSSSEAKQRTPGSTSDWLGGLWSPSDGRAEPSLASPALAAAGRDLGAFVHQNCAVRGLDISAGRVTGVWTERGLIKAQKVICAGGAWSSRFCRRHGIDLPNLNVTGTALKTTVAAEVISGGLATPGFALRRRLDGAYSLSISGRGRFELTPQGLRHAPKFRAAFKSRLARLKYRVGTSFFSGPEALGSWAFDAVSPFERHRVLDPRPDQQMVEEALTALVREYPALAGIKAEQAWGGLIDSTPDIIPVISPVDQLPGFIIASGFSGHGFGIGPGAGRLIADLAVSDTPIVDPAAFRLERFSDGSEIRQPKMM</sequence>
<evidence type="ECO:0000313" key="5">
    <source>
        <dbReference type="Proteomes" id="UP000077875"/>
    </source>
</evidence>
<dbReference type="PANTHER" id="PTHR13847">
    <property type="entry name" value="SARCOSINE DEHYDROGENASE-RELATED"/>
    <property type="match status" value="1"/>
</dbReference>
<dbReference type="GO" id="GO:0055130">
    <property type="term" value="P:D-alanine catabolic process"/>
    <property type="evidence" value="ECO:0007669"/>
    <property type="project" value="TreeGrafter"/>
</dbReference>
<accession>A0A172YCA4</accession>
<reference evidence="4 5" key="1">
    <citation type="submission" date="2016-04" db="EMBL/GenBank/DDBJ databases">
        <title>Complete Genome Sequence of Halotalea alkalilenta IHB B 13600.</title>
        <authorList>
            <person name="Swarnkar M.K."/>
            <person name="Sharma A."/>
            <person name="Kaushal K."/>
            <person name="Soni R."/>
            <person name="Rana S."/>
            <person name="Singh A.K."/>
            <person name="Gulati A."/>
        </authorList>
    </citation>
    <scope>NUCLEOTIDE SEQUENCE [LARGE SCALE GENOMIC DNA]</scope>
    <source>
        <strain evidence="4 5">IHB B 13600</strain>
    </source>
</reference>
<dbReference type="InterPro" id="IPR006076">
    <property type="entry name" value="FAD-dep_OxRdtase"/>
</dbReference>
<comment type="similarity">
    <text evidence="1">Belongs to the DadA oxidoreductase family.</text>
</comment>
<dbReference type="AlphaFoldDB" id="A0A172YCA4"/>
<organism evidence="4 5">
    <name type="scientific">Halotalea alkalilenta</name>
    <dbReference type="NCBI Taxonomy" id="376489"/>
    <lineage>
        <taxon>Bacteria</taxon>
        <taxon>Pseudomonadati</taxon>
        <taxon>Pseudomonadota</taxon>
        <taxon>Gammaproteobacteria</taxon>
        <taxon>Oceanospirillales</taxon>
        <taxon>Halomonadaceae</taxon>
        <taxon>Halotalea</taxon>
    </lineage>
</organism>
<dbReference type="Proteomes" id="UP000077875">
    <property type="component" value="Chromosome"/>
</dbReference>
<feature type="domain" description="FAD dependent oxidoreductase" evidence="3">
    <location>
        <begin position="19"/>
        <end position="412"/>
    </location>
</feature>
<dbReference type="Gene3D" id="3.50.50.60">
    <property type="entry name" value="FAD/NAD(P)-binding domain"/>
    <property type="match status" value="1"/>
</dbReference>
<dbReference type="RefSeq" id="WP_064121844.1">
    <property type="nucleotide sequence ID" value="NZ_CP015243.1"/>
</dbReference>
<dbReference type="GO" id="GO:0005737">
    <property type="term" value="C:cytoplasm"/>
    <property type="evidence" value="ECO:0007669"/>
    <property type="project" value="TreeGrafter"/>
</dbReference>
<dbReference type="GO" id="GO:0008718">
    <property type="term" value="F:D-amino-acid dehydrogenase activity"/>
    <property type="evidence" value="ECO:0007669"/>
    <property type="project" value="TreeGrafter"/>
</dbReference>
<dbReference type="PANTHER" id="PTHR13847:SF280">
    <property type="entry name" value="D-AMINO ACID DEHYDROGENASE"/>
    <property type="match status" value="1"/>
</dbReference>
<evidence type="ECO:0000313" key="4">
    <source>
        <dbReference type="EMBL" id="ANF56880.1"/>
    </source>
</evidence>
<evidence type="ECO:0000256" key="2">
    <source>
        <dbReference type="ARBA" id="ARBA00023002"/>
    </source>
</evidence>
<gene>
    <name evidence="4" type="ORF">A5892_04855</name>
</gene>
<dbReference type="EMBL" id="CP015243">
    <property type="protein sequence ID" value="ANF56880.1"/>
    <property type="molecule type" value="Genomic_DNA"/>
</dbReference>
<dbReference type="Gene3D" id="3.30.9.10">
    <property type="entry name" value="D-Amino Acid Oxidase, subunit A, domain 2"/>
    <property type="match status" value="1"/>
</dbReference>
<name>A0A172YCA4_9GAMM</name>
<dbReference type="InterPro" id="IPR036188">
    <property type="entry name" value="FAD/NAD-bd_sf"/>
</dbReference>
<keyword evidence="5" id="KW-1185">Reference proteome</keyword>
<keyword evidence="2" id="KW-0560">Oxidoreductase</keyword>
<dbReference type="GO" id="GO:0005886">
    <property type="term" value="C:plasma membrane"/>
    <property type="evidence" value="ECO:0007669"/>
    <property type="project" value="TreeGrafter"/>
</dbReference>
<proteinExistence type="inferred from homology"/>
<evidence type="ECO:0000256" key="1">
    <source>
        <dbReference type="ARBA" id="ARBA00009410"/>
    </source>
</evidence>
<dbReference type="KEGG" id="haa:A5892_04855"/>
<protein>
    <submittedName>
        <fullName evidence="4">D-amino-acid oxidase</fullName>
    </submittedName>
</protein>
<evidence type="ECO:0000259" key="3">
    <source>
        <dbReference type="Pfam" id="PF01266"/>
    </source>
</evidence>
<dbReference type="Pfam" id="PF01266">
    <property type="entry name" value="DAO"/>
    <property type="match status" value="1"/>
</dbReference>
<dbReference type="SUPFAM" id="SSF51905">
    <property type="entry name" value="FAD/NAD(P)-binding domain"/>
    <property type="match status" value="1"/>
</dbReference>